<accession>A0A6A5SC21</accession>
<keyword evidence="2" id="KW-1185">Reference proteome</keyword>
<dbReference type="EMBL" id="ML976156">
    <property type="protein sequence ID" value="KAF1937048.1"/>
    <property type="molecule type" value="Genomic_DNA"/>
</dbReference>
<evidence type="ECO:0000313" key="1">
    <source>
        <dbReference type="EMBL" id="KAF1937048.1"/>
    </source>
</evidence>
<sequence>MHAYENDGDMYKPPVYLAPLLYAARGIPFEMQHHFNQLTTLDMNYSSKHPSHMSALFRLPNLECLTLFSAEMSHKEFREAYRLGPSEVNAWECPPESSRVRRLSLCSTLPSQVIDNMLRTCSSLRPFAFNGDVCVHHEPGWFHNVAKSLKIHQGSLERVRLDGAHYDWLIVPSALAG</sequence>
<organism evidence="1 2">
    <name type="scientific">Clathrospora elynae</name>
    <dbReference type="NCBI Taxonomy" id="706981"/>
    <lineage>
        <taxon>Eukaryota</taxon>
        <taxon>Fungi</taxon>
        <taxon>Dikarya</taxon>
        <taxon>Ascomycota</taxon>
        <taxon>Pezizomycotina</taxon>
        <taxon>Dothideomycetes</taxon>
        <taxon>Pleosporomycetidae</taxon>
        <taxon>Pleosporales</taxon>
        <taxon>Diademaceae</taxon>
        <taxon>Clathrospora</taxon>
    </lineage>
</organism>
<gene>
    <name evidence="1" type="ORF">EJ02DRAFT_68004</name>
</gene>
<protein>
    <submittedName>
        <fullName evidence="1">Uncharacterized protein</fullName>
    </submittedName>
</protein>
<dbReference type="AlphaFoldDB" id="A0A6A5SC21"/>
<reference evidence="1" key="1">
    <citation type="journal article" date="2020" name="Stud. Mycol.">
        <title>101 Dothideomycetes genomes: a test case for predicting lifestyles and emergence of pathogens.</title>
        <authorList>
            <person name="Haridas S."/>
            <person name="Albert R."/>
            <person name="Binder M."/>
            <person name="Bloem J."/>
            <person name="Labutti K."/>
            <person name="Salamov A."/>
            <person name="Andreopoulos B."/>
            <person name="Baker S."/>
            <person name="Barry K."/>
            <person name="Bills G."/>
            <person name="Bluhm B."/>
            <person name="Cannon C."/>
            <person name="Castanera R."/>
            <person name="Culley D."/>
            <person name="Daum C."/>
            <person name="Ezra D."/>
            <person name="Gonzalez J."/>
            <person name="Henrissat B."/>
            <person name="Kuo A."/>
            <person name="Liang C."/>
            <person name="Lipzen A."/>
            <person name="Lutzoni F."/>
            <person name="Magnuson J."/>
            <person name="Mondo S."/>
            <person name="Nolan M."/>
            <person name="Ohm R."/>
            <person name="Pangilinan J."/>
            <person name="Park H.-J."/>
            <person name="Ramirez L."/>
            <person name="Alfaro M."/>
            <person name="Sun H."/>
            <person name="Tritt A."/>
            <person name="Yoshinaga Y."/>
            <person name="Zwiers L.-H."/>
            <person name="Turgeon B."/>
            <person name="Goodwin S."/>
            <person name="Spatafora J."/>
            <person name="Crous P."/>
            <person name="Grigoriev I."/>
        </authorList>
    </citation>
    <scope>NUCLEOTIDE SEQUENCE</scope>
    <source>
        <strain evidence="1">CBS 161.51</strain>
    </source>
</reference>
<dbReference type="Proteomes" id="UP000800038">
    <property type="component" value="Unassembled WGS sequence"/>
</dbReference>
<proteinExistence type="predicted"/>
<evidence type="ECO:0000313" key="2">
    <source>
        <dbReference type="Proteomes" id="UP000800038"/>
    </source>
</evidence>
<name>A0A6A5SC21_9PLEO</name>